<proteinExistence type="predicted"/>
<gene>
    <name evidence="1" type="ORF">EZS28_006712</name>
</gene>
<dbReference type="Proteomes" id="UP000324800">
    <property type="component" value="Unassembled WGS sequence"/>
</dbReference>
<comment type="caution">
    <text evidence="1">The sequence shown here is derived from an EMBL/GenBank/DDBJ whole genome shotgun (WGS) entry which is preliminary data.</text>
</comment>
<evidence type="ECO:0000313" key="1">
    <source>
        <dbReference type="EMBL" id="KAA6397765.1"/>
    </source>
</evidence>
<name>A0A5J4WTS0_9EUKA</name>
<protein>
    <submittedName>
        <fullName evidence="1">Uncharacterized protein</fullName>
    </submittedName>
</protein>
<dbReference type="EMBL" id="SNRW01001108">
    <property type="protein sequence ID" value="KAA6397765.1"/>
    <property type="molecule type" value="Genomic_DNA"/>
</dbReference>
<dbReference type="AlphaFoldDB" id="A0A5J4WTS0"/>
<accession>A0A5J4WTS0</accession>
<organism evidence="1 2">
    <name type="scientific">Streblomastix strix</name>
    <dbReference type="NCBI Taxonomy" id="222440"/>
    <lineage>
        <taxon>Eukaryota</taxon>
        <taxon>Metamonada</taxon>
        <taxon>Preaxostyla</taxon>
        <taxon>Oxymonadida</taxon>
        <taxon>Streblomastigidae</taxon>
        <taxon>Streblomastix</taxon>
    </lineage>
</organism>
<evidence type="ECO:0000313" key="2">
    <source>
        <dbReference type="Proteomes" id="UP000324800"/>
    </source>
</evidence>
<sequence>MTLTKSSFELKHIGLSKARALGIDKNQINVHARWTQSSIKLDERYDLLKDSLNFIYVIAKQQEHKLLPTFYTDETTEDEDEIFGQDSRLITGFSSQAKLDRIQI</sequence>
<reference evidence="1 2" key="1">
    <citation type="submission" date="2019-03" db="EMBL/GenBank/DDBJ databases">
        <title>Single cell metagenomics reveals metabolic interactions within the superorganism composed of flagellate Streblomastix strix and complex community of Bacteroidetes bacteria on its surface.</title>
        <authorList>
            <person name="Treitli S.C."/>
            <person name="Kolisko M."/>
            <person name="Husnik F."/>
            <person name="Keeling P."/>
            <person name="Hampl V."/>
        </authorList>
    </citation>
    <scope>NUCLEOTIDE SEQUENCE [LARGE SCALE GENOMIC DNA]</scope>
    <source>
        <strain evidence="1">ST1C</strain>
    </source>
</reference>